<comment type="caution">
    <text evidence="5">The sequence shown here is derived from an EMBL/GenBank/DDBJ whole genome shotgun (WGS) entry which is preliminary data.</text>
</comment>
<proteinExistence type="inferred from homology"/>
<dbReference type="GO" id="GO:0016705">
    <property type="term" value="F:oxidoreductase activity, acting on paired donors, with incorporation or reduction of molecular oxygen"/>
    <property type="evidence" value="ECO:0007669"/>
    <property type="project" value="InterPro"/>
</dbReference>
<dbReference type="Proteomes" id="UP000466307">
    <property type="component" value="Unassembled WGS sequence"/>
</dbReference>
<dbReference type="GO" id="GO:0005506">
    <property type="term" value="F:iron ion binding"/>
    <property type="evidence" value="ECO:0007669"/>
    <property type="project" value="InterPro"/>
</dbReference>
<dbReference type="EMBL" id="JAADZU010000039">
    <property type="protein sequence ID" value="NDK90499.1"/>
    <property type="molecule type" value="Genomic_DNA"/>
</dbReference>
<comment type="similarity">
    <text evidence="2 4">Belongs to the cytochrome P450 family.</text>
</comment>
<evidence type="ECO:0000313" key="6">
    <source>
        <dbReference type="Proteomes" id="UP000466307"/>
    </source>
</evidence>
<dbReference type="InterPro" id="IPR036396">
    <property type="entry name" value="Cyt_P450_sf"/>
</dbReference>
<keyword evidence="3 4" id="KW-0408">Iron</keyword>
<dbReference type="GO" id="GO:0020037">
    <property type="term" value="F:heme binding"/>
    <property type="evidence" value="ECO:0007669"/>
    <property type="project" value="InterPro"/>
</dbReference>
<dbReference type="Pfam" id="PF00067">
    <property type="entry name" value="p450"/>
    <property type="match status" value="1"/>
</dbReference>
<reference evidence="5 6" key="1">
    <citation type="submission" date="2020-01" db="EMBL/GenBank/DDBJ databases">
        <title>Investigation of new actinobacteria for the biodesulphurisation of diesel fuel.</title>
        <authorList>
            <person name="Athi Narayanan S.M."/>
        </authorList>
    </citation>
    <scope>NUCLEOTIDE SEQUENCE [LARGE SCALE GENOMIC DNA]</scope>
    <source>
        <strain evidence="5 6">213E</strain>
    </source>
</reference>
<keyword evidence="3 4" id="KW-0479">Metal-binding</keyword>
<keyword evidence="4" id="KW-0503">Monooxygenase</keyword>
<dbReference type="Gene3D" id="1.10.630.10">
    <property type="entry name" value="Cytochrome P450"/>
    <property type="match status" value="1"/>
</dbReference>
<dbReference type="AlphaFoldDB" id="A0A7K3LQH8"/>
<dbReference type="PANTHER" id="PTHR24305:SF166">
    <property type="entry name" value="CYTOCHROME P450 12A4, MITOCHONDRIAL-RELATED"/>
    <property type="match status" value="1"/>
</dbReference>
<dbReference type="GO" id="GO:0004497">
    <property type="term" value="F:monooxygenase activity"/>
    <property type="evidence" value="ECO:0007669"/>
    <property type="project" value="UniProtKB-KW"/>
</dbReference>
<evidence type="ECO:0000256" key="4">
    <source>
        <dbReference type="RuleBase" id="RU000461"/>
    </source>
</evidence>
<evidence type="ECO:0000256" key="2">
    <source>
        <dbReference type="ARBA" id="ARBA00010617"/>
    </source>
</evidence>
<dbReference type="PRINTS" id="PR00463">
    <property type="entry name" value="EP450I"/>
</dbReference>
<organism evidence="5 6">
    <name type="scientific">Gordonia desulfuricans</name>
    <dbReference type="NCBI Taxonomy" id="89051"/>
    <lineage>
        <taxon>Bacteria</taxon>
        <taxon>Bacillati</taxon>
        <taxon>Actinomycetota</taxon>
        <taxon>Actinomycetes</taxon>
        <taxon>Mycobacteriales</taxon>
        <taxon>Gordoniaceae</taxon>
        <taxon>Gordonia</taxon>
    </lineage>
</organism>
<evidence type="ECO:0000256" key="1">
    <source>
        <dbReference type="ARBA" id="ARBA00001971"/>
    </source>
</evidence>
<dbReference type="PRINTS" id="PR00385">
    <property type="entry name" value="P450"/>
</dbReference>
<dbReference type="InterPro" id="IPR050121">
    <property type="entry name" value="Cytochrome_P450_monoxygenase"/>
</dbReference>
<dbReference type="PANTHER" id="PTHR24305">
    <property type="entry name" value="CYTOCHROME P450"/>
    <property type="match status" value="1"/>
</dbReference>
<name>A0A7K3LQH8_9ACTN</name>
<dbReference type="PROSITE" id="PS00086">
    <property type="entry name" value="CYTOCHROME_P450"/>
    <property type="match status" value="1"/>
</dbReference>
<sequence>MPVLGDIFGADRRRPTLHEMELAKTLGPIYERKLLDIHLTIVAGGRLAAECNDEQRWARALAGPTLKFREITGSGLFTARTRDPLWAQARHILDPGFAQGALRVYHEAMTSVADDLVASWTADTVVDVHRAMTDATLEVIARAGFSRDLGLFSEAGPQPEVADLLQTLATVLSWASESSNDLPVIGPIRGAWQRRSFAGGLDRVRDYVDGIVADRVAGREPERDDLLGLMLNSADPETGEMLPHDNIRDQVLTFLVAGHETTAALLETVVWYLARHPDLAARVRAEAGMRGFDYAGVAGMKFTRSVLNEALRLWPAVPAYFRTARVDQQLGGYDIPAGHTVLVHALSSQRDTDVWGDDAATFRPDRWEAKALREFPDRFFTPFGTGPRACIGRAFAMQESALMISRLADAFDLAFADPADDARSAPEMRERGTLRPAPYRLTCTARTPVTAHDRPR</sequence>
<accession>A0A7K3LQH8</accession>
<protein>
    <submittedName>
        <fullName evidence="5">Cytochrome P450</fullName>
    </submittedName>
</protein>
<dbReference type="SUPFAM" id="SSF48264">
    <property type="entry name" value="Cytochrome P450"/>
    <property type="match status" value="1"/>
</dbReference>
<keyword evidence="3 4" id="KW-0349">Heme</keyword>
<feature type="binding site" description="axial binding residue" evidence="3">
    <location>
        <position position="390"/>
    </location>
    <ligand>
        <name>heme</name>
        <dbReference type="ChEBI" id="CHEBI:30413"/>
    </ligand>
    <ligandPart>
        <name>Fe</name>
        <dbReference type="ChEBI" id="CHEBI:18248"/>
    </ligandPart>
</feature>
<dbReference type="InterPro" id="IPR017972">
    <property type="entry name" value="Cyt_P450_CS"/>
</dbReference>
<keyword evidence="4" id="KW-0560">Oxidoreductase</keyword>
<gene>
    <name evidence="5" type="ORF">GYA93_13055</name>
</gene>
<keyword evidence="6" id="KW-1185">Reference proteome</keyword>
<comment type="cofactor">
    <cofactor evidence="1 3">
        <name>heme</name>
        <dbReference type="ChEBI" id="CHEBI:30413"/>
    </cofactor>
</comment>
<dbReference type="InterPro" id="IPR002401">
    <property type="entry name" value="Cyt_P450_E_grp-I"/>
</dbReference>
<dbReference type="InterPro" id="IPR001128">
    <property type="entry name" value="Cyt_P450"/>
</dbReference>
<evidence type="ECO:0000313" key="5">
    <source>
        <dbReference type="EMBL" id="NDK90499.1"/>
    </source>
</evidence>
<evidence type="ECO:0000256" key="3">
    <source>
        <dbReference type="PIRSR" id="PIRSR602401-1"/>
    </source>
</evidence>